<dbReference type="EMBL" id="BMZD01000002">
    <property type="protein sequence ID" value="GGZ93317.1"/>
    <property type="molecule type" value="Genomic_DNA"/>
</dbReference>
<name>A0A918VFG9_9SPHN</name>
<reference evidence="3" key="1">
    <citation type="journal article" date="2014" name="Int. J. Syst. Evol. Microbiol.">
        <title>Complete genome sequence of Corynebacterium casei LMG S-19264T (=DSM 44701T), isolated from a smear-ripened cheese.</title>
        <authorList>
            <consortium name="US DOE Joint Genome Institute (JGI-PGF)"/>
            <person name="Walter F."/>
            <person name="Albersmeier A."/>
            <person name="Kalinowski J."/>
            <person name="Ruckert C."/>
        </authorList>
    </citation>
    <scope>NUCLEOTIDE SEQUENCE</scope>
    <source>
        <strain evidence="3">KCTC 32422</strain>
    </source>
</reference>
<dbReference type="Gene3D" id="1.10.10.60">
    <property type="entry name" value="Homeodomain-like"/>
    <property type="match status" value="1"/>
</dbReference>
<dbReference type="Pfam" id="PF12833">
    <property type="entry name" value="HTH_18"/>
    <property type="match status" value="1"/>
</dbReference>
<proteinExistence type="predicted"/>
<dbReference type="SMART" id="SM00342">
    <property type="entry name" value="HTH_ARAC"/>
    <property type="match status" value="1"/>
</dbReference>
<keyword evidence="4" id="KW-1185">Reference proteome</keyword>
<dbReference type="InterPro" id="IPR018060">
    <property type="entry name" value="HTH_AraC"/>
</dbReference>
<accession>A0A918VFG9</accession>
<dbReference type="PROSITE" id="PS01124">
    <property type="entry name" value="HTH_ARAC_FAMILY_2"/>
    <property type="match status" value="1"/>
</dbReference>
<evidence type="ECO:0000313" key="4">
    <source>
        <dbReference type="Proteomes" id="UP000634139"/>
    </source>
</evidence>
<feature type="domain" description="HTH araC/xylS-type" evidence="2">
    <location>
        <begin position="164"/>
        <end position="264"/>
    </location>
</feature>
<organism evidence="3 4">
    <name type="scientific">Novosphingobium arvoryzae</name>
    <dbReference type="NCBI Taxonomy" id="1256514"/>
    <lineage>
        <taxon>Bacteria</taxon>
        <taxon>Pseudomonadati</taxon>
        <taxon>Pseudomonadota</taxon>
        <taxon>Alphaproteobacteria</taxon>
        <taxon>Sphingomonadales</taxon>
        <taxon>Sphingomonadaceae</taxon>
        <taxon>Novosphingobium</taxon>
    </lineage>
</organism>
<feature type="region of interest" description="Disordered" evidence="1">
    <location>
        <begin position="282"/>
        <end position="305"/>
    </location>
</feature>
<dbReference type="GO" id="GO:0003700">
    <property type="term" value="F:DNA-binding transcription factor activity"/>
    <property type="evidence" value="ECO:0007669"/>
    <property type="project" value="InterPro"/>
</dbReference>
<dbReference type="GO" id="GO:0043565">
    <property type="term" value="F:sequence-specific DNA binding"/>
    <property type="evidence" value="ECO:0007669"/>
    <property type="project" value="InterPro"/>
</dbReference>
<dbReference type="Proteomes" id="UP000634139">
    <property type="component" value="Unassembled WGS sequence"/>
</dbReference>
<comment type="caution">
    <text evidence="3">The sequence shown here is derived from an EMBL/GenBank/DDBJ whole genome shotgun (WGS) entry which is preliminary data.</text>
</comment>
<sequence length="305" mass="34171">MLSQIAVDVRFYSPPEDLRRYFTTFYYTNITLPHGATVNDALQPEWANLRVFSGGTPTAWVEGGPVLKGSSMVVTGPTSRAINFEIPATRMWGIGLLPMGWARFMPRAAVICANSLTCGQTHPDCEPFRPLADTIFQGEPSEEAELARIVAFFRKFPPAKPVDSERISRIHAAIVDPAIGTVRDLVDKVGMGQRTIERVCARAFGFSPKVLLRRQRFMRSLTQYMLDPSLKWIGAIDSHYHDQAQFVRDFREFMGTTPREYAARPHPILERFMQERMRVHGSAVQTTDRPDGTLPSSVDAPANAA</sequence>
<evidence type="ECO:0000313" key="3">
    <source>
        <dbReference type="EMBL" id="GGZ93317.1"/>
    </source>
</evidence>
<evidence type="ECO:0000259" key="2">
    <source>
        <dbReference type="PROSITE" id="PS01124"/>
    </source>
</evidence>
<protein>
    <recommendedName>
        <fullName evidence="2">HTH araC/xylS-type domain-containing protein</fullName>
    </recommendedName>
</protein>
<evidence type="ECO:0000256" key="1">
    <source>
        <dbReference type="SAM" id="MobiDB-lite"/>
    </source>
</evidence>
<dbReference type="AlphaFoldDB" id="A0A918VFG9"/>
<gene>
    <name evidence="3" type="ORF">GCM10011617_11410</name>
</gene>
<reference evidence="3" key="2">
    <citation type="submission" date="2020-09" db="EMBL/GenBank/DDBJ databases">
        <authorList>
            <person name="Sun Q."/>
            <person name="Kim S."/>
        </authorList>
    </citation>
    <scope>NUCLEOTIDE SEQUENCE</scope>
    <source>
        <strain evidence="3">KCTC 32422</strain>
    </source>
</reference>